<dbReference type="Proteomes" id="UP000281553">
    <property type="component" value="Unassembled WGS sequence"/>
</dbReference>
<name>A0A3P7QB56_DIBLA</name>
<dbReference type="AlphaFoldDB" id="A0A3P7QB56"/>
<sequence length="137" mass="15567">MPVFEFNFIAFPEKYLNKPGFIVRWVVMPYQSTAIARPSPQKRTWFFALHHNYTFVLYLHAKLFYISAYPELFKCFLASLSASKVAALLSLWFSMARGCLNLHVGETAIVIGVADKQTGLRERDDLVSSSLSGIRPS</sequence>
<protein>
    <submittedName>
        <fullName evidence="1">Uncharacterized protein</fullName>
    </submittedName>
</protein>
<evidence type="ECO:0000313" key="2">
    <source>
        <dbReference type="Proteomes" id="UP000281553"/>
    </source>
</evidence>
<reference evidence="1 2" key="1">
    <citation type="submission" date="2018-11" db="EMBL/GenBank/DDBJ databases">
        <authorList>
            <consortium name="Pathogen Informatics"/>
        </authorList>
    </citation>
    <scope>NUCLEOTIDE SEQUENCE [LARGE SCALE GENOMIC DNA]</scope>
</reference>
<organism evidence="1 2">
    <name type="scientific">Dibothriocephalus latus</name>
    <name type="common">Fish tapeworm</name>
    <name type="synonym">Diphyllobothrium latum</name>
    <dbReference type="NCBI Taxonomy" id="60516"/>
    <lineage>
        <taxon>Eukaryota</taxon>
        <taxon>Metazoa</taxon>
        <taxon>Spiralia</taxon>
        <taxon>Lophotrochozoa</taxon>
        <taxon>Platyhelminthes</taxon>
        <taxon>Cestoda</taxon>
        <taxon>Eucestoda</taxon>
        <taxon>Diphyllobothriidea</taxon>
        <taxon>Diphyllobothriidae</taxon>
        <taxon>Dibothriocephalus</taxon>
    </lineage>
</organism>
<gene>
    <name evidence="1" type="ORF">DILT_LOCUS15295</name>
</gene>
<dbReference type="EMBL" id="UYRU01078340">
    <property type="protein sequence ID" value="VDN29072.1"/>
    <property type="molecule type" value="Genomic_DNA"/>
</dbReference>
<evidence type="ECO:0000313" key="1">
    <source>
        <dbReference type="EMBL" id="VDN29072.1"/>
    </source>
</evidence>
<accession>A0A3P7QB56</accession>
<proteinExistence type="predicted"/>
<keyword evidence="2" id="KW-1185">Reference proteome</keyword>